<dbReference type="AlphaFoldDB" id="A0A433PH18"/>
<feature type="compositionally biased region" description="Low complexity" evidence="1">
    <location>
        <begin position="90"/>
        <end position="106"/>
    </location>
</feature>
<evidence type="ECO:0000313" key="3">
    <source>
        <dbReference type="Proteomes" id="UP000274822"/>
    </source>
</evidence>
<feature type="compositionally biased region" description="Polar residues" evidence="1">
    <location>
        <begin position="190"/>
        <end position="199"/>
    </location>
</feature>
<feature type="region of interest" description="Disordered" evidence="1">
    <location>
        <begin position="16"/>
        <end position="199"/>
    </location>
</feature>
<proteinExistence type="predicted"/>
<gene>
    <name evidence="2" type="ORF">BC938DRAFT_476454</name>
</gene>
<protein>
    <submittedName>
        <fullName evidence="2">Uncharacterized protein</fullName>
    </submittedName>
</protein>
<feature type="compositionally biased region" description="Pro residues" evidence="1">
    <location>
        <begin position="136"/>
        <end position="153"/>
    </location>
</feature>
<feature type="compositionally biased region" description="Basic residues" evidence="1">
    <location>
        <begin position="122"/>
        <end position="133"/>
    </location>
</feature>
<dbReference type="EMBL" id="RBNJ01023778">
    <property type="protein sequence ID" value="RUS16831.1"/>
    <property type="molecule type" value="Genomic_DNA"/>
</dbReference>
<sequence length="199" mass="21519">MEQGHQLAFFSIRALSNPNPNIDVDKPAAAATAATTVAPPPPPHQPSRSKPRKTKGPPAMRPWNAQVLAEATERENEGQSSTKAIIPENQATPVQPTPDPVVVAVPHNHQDDTTAAEATTRRVSKAKKPRQKQPRAAPPPPSPPPPPPPPAPILPTNEDEPATVNSNDQTAWTRPEYHHKHKWRGHNAWLQGSTSPIAN</sequence>
<evidence type="ECO:0000313" key="2">
    <source>
        <dbReference type="EMBL" id="RUS16831.1"/>
    </source>
</evidence>
<reference evidence="2 3" key="1">
    <citation type="journal article" date="2018" name="New Phytol.">
        <title>Phylogenomics of Endogonaceae and evolution of mycorrhizas within Mucoromycota.</title>
        <authorList>
            <person name="Chang Y."/>
            <person name="Desiro A."/>
            <person name="Na H."/>
            <person name="Sandor L."/>
            <person name="Lipzen A."/>
            <person name="Clum A."/>
            <person name="Barry K."/>
            <person name="Grigoriev I.V."/>
            <person name="Martin F.M."/>
            <person name="Stajich J.E."/>
            <person name="Smith M.E."/>
            <person name="Bonito G."/>
            <person name="Spatafora J.W."/>
        </authorList>
    </citation>
    <scope>NUCLEOTIDE SEQUENCE [LARGE SCALE GENOMIC DNA]</scope>
    <source>
        <strain evidence="2 3">AD002</strain>
    </source>
</reference>
<keyword evidence="3" id="KW-1185">Reference proteome</keyword>
<accession>A0A433PH18</accession>
<feature type="compositionally biased region" description="Polar residues" evidence="1">
    <location>
        <begin position="163"/>
        <end position="172"/>
    </location>
</feature>
<name>A0A433PH18_9FUNG</name>
<evidence type="ECO:0000256" key="1">
    <source>
        <dbReference type="SAM" id="MobiDB-lite"/>
    </source>
</evidence>
<organism evidence="2 3">
    <name type="scientific">Jimgerdemannia flammicorona</name>
    <dbReference type="NCBI Taxonomy" id="994334"/>
    <lineage>
        <taxon>Eukaryota</taxon>
        <taxon>Fungi</taxon>
        <taxon>Fungi incertae sedis</taxon>
        <taxon>Mucoromycota</taxon>
        <taxon>Mucoromycotina</taxon>
        <taxon>Endogonomycetes</taxon>
        <taxon>Endogonales</taxon>
        <taxon>Endogonaceae</taxon>
        <taxon>Jimgerdemannia</taxon>
    </lineage>
</organism>
<comment type="caution">
    <text evidence="2">The sequence shown here is derived from an EMBL/GenBank/DDBJ whole genome shotgun (WGS) entry which is preliminary data.</text>
</comment>
<feature type="compositionally biased region" description="Low complexity" evidence="1">
    <location>
        <begin position="27"/>
        <end position="37"/>
    </location>
</feature>
<dbReference type="Proteomes" id="UP000274822">
    <property type="component" value="Unassembled WGS sequence"/>
</dbReference>